<dbReference type="Gene3D" id="2.30.29.30">
    <property type="entry name" value="Pleckstrin-homology domain (PH domain)/Phosphotyrosine-binding domain (PTB)"/>
    <property type="match status" value="1"/>
</dbReference>
<organism evidence="4">
    <name type="scientific">Lotharella globosa</name>
    <dbReference type="NCBI Taxonomy" id="91324"/>
    <lineage>
        <taxon>Eukaryota</taxon>
        <taxon>Sar</taxon>
        <taxon>Rhizaria</taxon>
        <taxon>Cercozoa</taxon>
        <taxon>Chlorarachniophyceae</taxon>
        <taxon>Lotharella</taxon>
    </lineage>
</organism>
<feature type="transmembrane region" description="Helical" evidence="2">
    <location>
        <begin position="555"/>
        <end position="573"/>
    </location>
</feature>
<feature type="transmembrane region" description="Helical" evidence="2">
    <location>
        <begin position="580"/>
        <end position="599"/>
    </location>
</feature>
<reference evidence="4" key="1">
    <citation type="submission" date="2021-01" db="EMBL/GenBank/DDBJ databases">
        <authorList>
            <person name="Corre E."/>
            <person name="Pelletier E."/>
            <person name="Niang G."/>
            <person name="Scheremetjew M."/>
            <person name="Finn R."/>
            <person name="Kale V."/>
            <person name="Holt S."/>
            <person name="Cochrane G."/>
            <person name="Meng A."/>
            <person name="Brown T."/>
            <person name="Cohen L."/>
        </authorList>
    </citation>
    <scope>NUCLEOTIDE SEQUENCE</scope>
    <source>
        <strain evidence="4">CCCM811</strain>
    </source>
</reference>
<dbReference type="SMART" id="SM00233">
    <property type="entry name" value="PH"/>
    <property type="match status" value="1"/>
</dbReference>
<evidence type="ECO:0000256" key="1">
    <source>
        <dbReference type="SAM" id="MobiDB-lite"/>
    </source>
</evidence>
<dbReference type="InterPro" id="IPR009769">
    <property type="entry name" value="EDR2_C"/>
</dbReference>
<accession>A0A6U3DDV4</accession>
<keyword evidence="2" id="KW-1133">Transmembrane helix</keyword>
<keyword evidence="2" id="KW-0812">Transmembrane</keyword>
<dbReference type="InterPro" id="IPR001849">
    <property type="entry name" value="PH_domain"/>
</dbReference>
<protein>
    <recommendedName>
        <fullName evidence="3">PH domain-containing protein</fullName>
    </recommendedName>
</protein>
<feature type="compositionally biased region" description="Basic and acidic residues" evidence="1">
    <location>
        <begin position="662"/>
        <end position="672"/>
    </location>
</feature>
<feature type="compositionally biased region" description="Polar residues" evidence="1">
    <location>
        <begin position="13"/>
        <end position="23"/>
    </location>
</feature>
<evidence type="ECO:0000256" key="2">
    <source>
        <dbReference type="SAM" id="Phobius"/>
    </source>
</evidence>
<feature type="region of interest" description="Disordered" evidence="1">
    <location>
        <begin position="1"/>
        <end position="42"/>
    </location>
</feature>
<feature type="region of interest" description="Disordered" evidence="1">
    <location>
        <begin position="90"/>
        <end position="109"/>
    </location>
</feature>
<keyword evidence="2" id="KW-0472">Membrane</keyword>
<sequence length="983" mass="110344">MEAKLSAEIRIPNNAQRSGSDSSRLFPRPTSELAISPSTHGRLQKRVHPRFKSLMSPRCVDLSSLQSTAMPDKKRDVSERFLYDSESAKSNTSLSGLYSSMRSPRGAKSPTATLAWNAVLLEGWLWKKFSRKMYGGGWHLRYFMLSGNCITYFKDARKKKVLGSVVLGTDCSVDFRENDTILVQRNRTLHRFNIFLDGPPTKTPSMKTSLQLATPNIEDARVWTNTVTQAVYGPKAAASRFQLVDSDDEGSEKEVEDRMIKFGDRIQLHARTAYDTECPIGPLSMYKKRGSKTVFIVPPAGPMVAPELHEDATFTVLDVSWDSTEDHKTQAKFGTEVHYGDRFLLGDDKGRIWHQDGHYIAPKERSSVKREVPLVFNKIGCREGDAALYGESGLMIKAMMPKGKIKAITNYKRYSSKLVGGYLNWSGQGHPIEFTVHSEFGVLKSACHFAVSIIEAEKGIVKDKNSFDNLPSGSTMDLGVLLGGYHTVKVHIEDTTEPTLSLPLPRIPTKVGTKGIIKSSHKVNNNLFLHCHWGYQSIWLSTNTTPSYEKTQWGVMWWSILLLAMWCCLRTILNGDVITAAYIVVSILAVLPVLAILHAPETLTQDSVSSLQGIHSKAAWTLSITSGTSDRSRRASLSKPKQASNQKLPPEVSEAEEEKDEKEDRDHDKEKIIVGNIPAGSTVTYADPENVVRNSYTHSHFMNFRVREGPNYKKNKKKSPSRRQLYDLISLDIVKTERKVEEFIKYIDFSPATVDELHERSERLAKSRPDLKLPPVLVIHLSWPNFAPPNPLWGKANLDGPGIVFTLTFKACDWIDDSKNDVPATKLLDTLVGSSDDSRFRNRFKILPVLVNMGECNLEGMVKSIVSKFNGRPFLSTPCHKFSDGELSQMNSKGEVVKIPYHDISIDGYLYSYLARSTTHAMLEKSSSFVIDMGFIVEAREDEEMPEQMVSHLRLNYLDANLFPEWKKDRSCSEDQIGATSPS</sequence>
<dbReference type="SUPFAM" id="SSF50729">
    <property type="entry name" value="PH domain-like"/>
    <property type="match status" value="1"/>
</dbReference>
<dbReference type="PANTHER" id="PTHR31558:SF3">
    <property type="entry name" value="CW14 PROTEIN"/>
    <property type="match status" value="1"/>
</dbReference>
<feature type="domain" description="PH" evidence="3">
    <location>
        <begin position="118"/>
        <end position="232"/>
    </location>
</feature>
<dbReference type="PROSITE" id="PS50003">
    <property type="entry name" value="PH_DOMAIN"/>
    <property type="match status" value="1"/>
</dbReference>
<dbReference type="EMBL" id="HBIV01019522">
    <property type="protein sequence ID" value="CAE0662530.1"/>
    <property type="molecule type" value="Transcribed_RNA"/>
</dbReference>
<evidence type="ECO:0000313" key="4">
    <source>
        <dbReference type="EMBL" id="CAE0662530.1"/>
    </source>
</evidence>
<dbReference type="InterPro" id="IPR011993">
    <property type="entry name" value="PH-like_dom_sf"/>
</dbReference>
<feature type="compositionally biased region" description="Polar residues" evidence="1">
    <location>
        <begin position="90"/>
        <end position="102"/>
    </location>
</feature>
<gene>
    <name evidence="4" type="ORF">LGLO00237_LOCUS14131</name>
</gene>
<dbReference type="PANTHER" id="PTHR31558">
    <property type="entry name" value="CW14 PROTEIN"/>
    <property type="match status" value="1"/>
</dbReference>
<evidence type="ECO:0000259" key="3">
    <source>
        <dbReference type="PROSITE" id="PS50003"/>
    </source>
</evidence>
<proteinExistence type="predicted"/>
<name>A0A6U3DDV4_9EUKA</name>
<dbReference type="AlphaFoldDB" id="A0A6U3DDV4"/>
<dbReference type="Pfam" id="PF00169">
    <property type="entry name" value="PH"/>
    <property type="match status" value="1"/>
</dbReference>
<feature type="region of interest" description="Disordered" evidence="1">
    <location>
        <begin position="630"/>
        <end position="673"/>
    </location>
</feature>
<dbReference type="Pfam" id="PF07059">
    <property type="entry name" value="EDR2_C"/>
    <property type="match status" value="1"/>
</dbReference>